<organism evidence="1 2">
    <name type="scientific">Parasponia andersonii</name>
    <name type="common">Sponia andersonii</name>
    <dbReference type="NCBI Taxonomy" id="3476"/>
    <lineage>
        <taxon>Eukaryota</taxon>
        <taxon>Viridiplantae</taxon>
        <taxon>Streptophyta</taxon>
        <taxon>Embryophyta</taxon>
        <taxon>Tracheophyta</taxon>
        <taxon>Spermatophyta</taxon>
        <taxon>Magnoliopsida</taxon>
        <taxon>eudicotyledons</taxon>
        <taxon>Gunneridae</taxon>
        <taxon>Pentapetalae</taxon>
        <taxon>rosids</taxon>
        <taxon>fabids</taxon>
        <taxon>Rosales</taxon>
        <taxon>Cannabaceae</taxon>
        <taxon>Parasponia</taxon>
    </lineage>
</organism>
<accession>A0A2P5BKD7</accession>
<evidence type="ECO:0000313" key="1">
    <source>
        <dbReference type="EMBL" id="PON49251.1"/>
    </source>
</evidence>
<sequence>LDRAFCNEEFLQQWNQVSSICLPHLHSDHHPLLLSSKKDVATGPRPFCFQGIWLSHPTFKDFVSKVWSCSYFGSPMSILVNKLKDLKCELKLWNWEFDDLKLNISKAIENVLSI</sequence>
<keyword evidence="2" id="KW-1185">Reference proteome</keyword>
<feature type="non-terminal residue" evidence="1">
    <location>
        <position position="1"/>
    </location>
</feature>
<dbReference type="OrthoDB" id="1742140at2759"/>
<protein>
    <recommendedName>
        <fullName evidence="3">Endonuclease/exonuclease/phosphatase</fullName>
    </recommendedName>
</protein>
<proteinExistence type="predicted"/>
<evidence type="ECO:0000313" key="2">
    <source>
        <dbReference type="Proteomes" id="UP000237105"/>
    </source>
</evidence>
<dbReference type="PANTHER" id="PTHR33710">
    <property type="entry name" value="BNAC02G09200D PROTEIN"/>
    <property type="match status" value="1"/>
</dbReference>
<dbReference type="STRING" id="3476.A0A2P5BKD7"/>
<dbReference type="Proteomes" id="UP000237105">
    <property type="component" value="Unassembled WGS sequence"/>
</dbReference>
<evidence type="ECO:0008006" key="3">
    <source>
        <dbReference type="Google" id="ProtNLM"/>
    </source>
</evidence>
<comment type="caution">
    <text evidence="1">The sequence shown here is derived from an EMBL/GenBank/DDBJ whole genome shotgun (WGS) entry which is preliminary data.</text>
</comment>
<name>A0A2P5BKD7_PARAD</name>
<dbReference type="EMBL" id="JXTB01000264">
    <property type="protein sequence ID" value="PON49251.1"/>
    <property type="molecule type" value="Genomic_DNA"/>
</dbReference>
<gene>
    <name evidence="1" type="ORF">PanWU01x14_231260</name>
</gene>
<reference evidence="2" key="1">
    <citation type="submission" date="2016-06" db="EMBL/GenBank/DDBJ databases">
        <title>Parallel loss of symbiosis genes in relatives of nitrogen-fixing non-legume Parasponia.</title>
        <authorList>
            <person name="Van Velzen R."/>
            <person name="Holmer R."/>
            <person name="Bu F."/>
            <person name="Rutten L."/>
            <person name="Van Zeijl A."/>
            <person name="Liu W."/>
            <person name="Santuari L."/>
            <person name="Cao Q."/>
            <person name="Sharma T."/>
            <person name="Shen D."/>
            <person name="Roswanjaya Y."/>
            <person name="Wardhani T."/>
            <person name="Kalhor M.S."/>
            <person name="Jansen J."/>
            <person name="Van den Hoogen J."/>
            <person name="Gungor B."/>
            <person name="Hartog M."/>
            <person name="Hontelez J."/>
            <person name="Verver J."/>
            <person name="Yang W.-C."/>
            <person name="Schijlen E."/>
            <person name="Repin R."/>
            <person name="Schilthuizen M."/>
            <person name="Schranz E."/>
            <person name="Heidstra R."/>
            <person name="Miyata K."/>
            <person name="Fedorova E."/>
            <person name="Kohlen W."/>
            <person name="Bisseling T."/>
            <person name="Smit S."/>
            <person name="Geurts R."/>
        </authorList>
    </citation>
    <scope>NUCLEOTIDE SEQUENCE [LARGE SCALE GENOMIC DNA]</scope>
    <source>
        <strain evidence="2">cv. WU1-14</strain>
    </source>
</reference>
<dbReference type="PANTHER" id="PTHR33710:SF64">
    <property type="entry name" value="ENDONUCLEASE_EXONUCLEASE_PHOSPHATASE DOMAIN-CONTAINING PROTEIN"/>
    <property type="match status" value="1"/>
</dbReference>
<dbReference type="AlphaFoldDB" id="A0A2P5BKD7"/>